<dbReference type="EMBL" id="LMZQ01000003">
    <property type="protein sequence ID" value="KRT16921.1"/>
    <property type="molecule type" value="Genomic_DNA"/>
</dbReference>
<evidence type="ECO:0000313" key="2">
    <source>
        <dbReference type="Proteomes" id="UP000051950"/>
    </source>
</evidence>
<evidence type="ECO:0000313" key="1">
    <source>
        <dbReference type="EMBL" id="KRT16921.1"/>
    </source>
</evidence>
<dbReference type="RefSeq" id="WP_057931171.1">
    <property type="nucleotide sequence ID" value="NZ_LMZQ01000003.1"/>
</dbReference>
<dbReference type="Proteomes" id="UP000051950">
    <property type="component" value="Unassembled WGS sequence"/>
</dbReference>
<dbReference type="OrthoDB" id="773332at2"/>
<comment type="caution">
    <text evidence="1">The sequence shown here is derived from an EMBL/GenBank/DDBJ whole genome shotgun (WGS) entry which is preliminary data.</text>
</comment>
<keyword evidence="2" id="KW-1185">Reference proteome</keyword>
<proteinExistence type="predicted"/>
<protein>
    <submittedName>
        <fullName evidence="1">Uncharacterized protein</fullName>
    </submittedName>
</protein>
<dbReference type="AlphaFoldDB" id="A0A0T5VTD9"/>
<sequence>MDIGASKVVFEKIPNDFRPMWGKNILSLFDKCLIFIPAEVLTLYEIIDDKLRWKEAHNQFSKIRELNLENRNKEYEVYLLLAENIAKITYNASNEPAPFDWDSGWYIPNLAKQVSAFYQDAELDRRLKENILLSF</sequence>
<accession>A0A0T5VTD9</accession>
<dbReference type="STRING" id="687842.ASU31_04340"/>
<name>A0A0T5VTD9_9SPHI</name>
<organism evidence="1 2">
    <name type="scientific">Pedobacter ginsenosidimutans</name>
    <dbReference type="NCBI Taxonomy" id="687842"/>
    <lineage>
        <taxon>Bacteria</taxon>
        <taxon>Pseudomonadati</taxon>
        <taxon>Bacteroidota</taxon>
        <taxon>Sphingobacteriia</taxon>
        <taxon>Sphingobacteriales</taxon>
        <taxon>Sphingobacteriaceae</taxon>
        <taxon>Pedobacter</taxon>
    </lineage>
</organism>
<reference evidence="1 2" key="1">
    <citation type="submission" date="2015-11" db="EMBL/GenBank/DDBJ databases">
        <title>Sequence of Pedobacter ginsenosidimutans.</title>
        <authorList>
            <person name="Carson E."/>
            <person name="Keyser V."/>
            <person name="Newman J."/>
            <person name="Miller J."/>
        </authorList>
    </citation>
    <scope>NUCLEOTIDE SEQUENCE [LARGE SCALE GENOMIC DNA]</scope>
    <source>
        <strain evidence="1 2">KACC 14530</strain>
    </source>
</reference>
<gene>
    <name evidence="1" type="ORF">ASU31_04340</name>
</gene>